<dbReference type="NCBIfam" id="TIGR00202">
    <property type="entry name" value="csrA"/>
    <property type="match status" value="1"/>
</dbReference>
<protein>
    <recommendedName>
        <fullName evidence="6">Translational regulator CsrA</fullName>
    </recommendedName>
</protein>
<dbReference type="Gene3D" id="2.60.40.4380">
    <property type="entry name" value="Translational regulator CsrA"/>
    <property type="match status" value="1"/>
</dbReference>
<reference evidence="7 8" key="1">
    <citation type="submission" date="2020-07" db="EMBL/GenBank/DDBJ databases">
        <title>Alkalicella. sp. LB2 genome.</title>
        <authorList>
            <person name="Postec A."/>
            <person name="Quemeneur M."/>
        </authorList>
    </citation>
    <scope>NUCLEOTIDE SEQUENCE [LARGE SCALE GENOMIC DNA]</scope>
    <source>
        <strain evidence="7 8">LB2</strain>
    </source>
</reference>
<evidence type="ECO:0000256" key="6">
    <source>
        <dbReference type="HAMAP-Rule" id="MF_00167"/>
    </source>
</evidence>
<dbReference type="GO" id="GO:0005829">
    <property type="term" value="C:cytosol"/>
    <property type="evidence" value="ECO:0007669"/>
    <property type="project" value="TreeGrafter"/>
</dbReference>
<keyword evidence="1 6" id="KW-0963">Cytoplasm</keyword>
<dbReference type="SUPFAM" id="SSF117130">
    <property type="entry name" value="CsrA-like"/>
    <property type="match status" value="1"/>
</dbReference>
<keyword evidence="2 6" id="KW-0678">Repressor</keyword>
<evidence type="ECO:0000256" key="5">
    <source>
        <dbReference type="ARBA" id="ARBA00022884"/>
    </source>
</evidence>
<comment type="subcellular location">
    <subcellularLocation>
        <location evidence="6">Cytoplasm</location>
    </subcellularLocation>
</comment>
<dbReference type="PANTHER" id="PTHR34984:SF1">
    <property type="entry name" value="CARBON STORAGE REGULATOR"/>
    <property type="match status" value="1"/>
</dbReference>
<keyword evidence="5 6" id="KW-0694">RNA-binding</keyword>
<dbReference type="EMBL" id="CP058559">
    <property type="protein sequence ID" value="QNO14473.1"/>
    <property type="molecule type" value="Genomic_DNA"/>
</dbReference>
<dbReference type="GO" id="GO:0006402">
    <property type="term" value="P:mRNA catabolic process"/>
    <property type="evidence" value="ECO:0007669"/>
    <property type="project" value="InterPro"/>
</dbReference>
<dbReference type="AlphaFoldDB" id="A0A7G9W711"/>
<comment type="function">
    <text evidence="6">A translational regulator that binds mRNA to regulate translation initiation and/or mRNA stability. Usually binds in the 5'-UTR at or near the Shine-Dalgarno sequence preventing ribosome-binding, thus repressing translation. Its main target seems to be the major flagellin gene, while its function is anatagonized by FliW.</text>
</comment>
<dbReference type="GO" id="GO:0048027">
    <property type="term" value="F:mRNA 5'-UTR binding"/>
    <property type="evidence" value="ECO:0007669"/>
    <property type="project" value="UniProtKB-UniRule"/>
</dbReference>
<dbReference type="RefSeq" id="WP_213168192.1">
    <property type="nucleotide sequence ID" value="NZ_CP058559.1"/>
</dbReference>
<evidence type="ECO:0000313" key="8">
    <source>
        <dbReference type="Proteomes" id="UP000516160"/>
    </source>
</evidence>
<evidence type="ECO:0000256" key="3">
    <source>
        <dbReference type="ARBA" id="ARBA00022795"/>
    </source>
</evidence>
<dbReference type="GO" id="GO:0006109">
    <property type="term" value="P:regulation of carbohydrate metabolic process"/>
    <property type="evidence" value="ECO:0007669"/>
    <property type="project" value="InterPro"/>
</dbReference>
<dbReference type="Proteomes" id="UP000516160">
    <property type="component" value="Chromosome"/>
</dbReference>
<dbReference type="InterPro" id="IPR036107">
    <property type="entry name" value="CsrA_sf"/>
</dbReference>
<evidence type="ECO:0000256" key="4">
    <source>
        <dbReference type="ARBA" id="ARBA00022845"/>
    </source>
</evidence>
<dbReference type="KEGG" id="acae:HYG86_06640"/>
<dbReference type="Pfam" id="PF02599">
    <property type="entry name" value="CsrA"/>
    <property type="match status" value="1"/>
</dbReference>
<keyword evidence="4 6" id="KW-0810">Translation regulation</keyword>
<accession>A0A7G9W711</accession>
<name>A0A7G9W711_ALKCA</name>
<dbReference type="GO" id="GO:0044781">
    <property type="term" value="P:bacterial-type flagellum organization"/>
    <property type="evidence" value="ECO:0007669"/>
    <property type="project" value="UniProtKB-KW"/>
</dbReference>
<evidence type="ECO:0000256" key="1">
    <source>
        <dbReference type="ARBA" id="ARBA00022490"/>
    </source>
</evidence>
<organism evidence="7 8">
    <name type="scientific">Alkalicella caledoniensis</name>
    <dbReference type="NCBI Taxonomy" id="2731377"/>
    <lineage>
        <taxon>Bacteria</taxon>
        <taxon>Bacillati</taxon>
        <taxon>Bacillota</taxon>
        <taxon>Clostridia</taxon>
        <taxon>Eubacteriales</taxon>
        <taxon>Proteinivoracaceae</taxon>
        <taxon>Alkalicella</taxon>
    </lineage>
</organism>
<evidence type="ECO:0000313" key="7">
    <source>
        <dbReference type="EMBL" id="QNO14473.1"/>
    </source>
</evidence>
<proteinExistence type="inferred from homology"/>
<gene>
    <name evidence="6 7" type="primary">csrA</name>
    <name evidence="7" type="ORF">HYG86_06640</name>
</gene>
<dbReference type="NCBIfam" id="NF002469">
    <property type="entry name" value="PRK01712.1"/>
    <property type="match status" value="1"/>
</dbReference>
<dbReference type="GO" id="GO:1902208">
    <property type="term" value="P:regulation of bacterial-type flagellum assembly"/>
    <property type="evidence" value="ECO:0007669"/>
    <property type="project" value="UniProtKB-UniRule"/>
</dbReference>
<dbReference type="InterPro" id="IPR003751">
    <property type="entry name" value="CsrA"/>
</dbReference>
<dbReference type="PANTHER" id="PTHR34984">
    <property type="entry name" value="CARBON STORAGE REGULATOR"/>
    <property type="match status" value="1"/>
</dbReference>
<keyword evidence="3 6" id="KW-1005">Bacterial flagellum biogenesis</keyword>
<comment type="subunit">
    <text evidence="6">Homodimer; the beta-strands of each monomer intercalate to form a hydrophobic core, while the alpha-helices form wings that extend away from the core.</text>
</comment>
<dbReference type="GO" id="GO:0045947">
    <property type="term" value="P:negative regulation of translational initiation"/>
    <property type="evidence" value="ECO:0007669"/>
    <property type="project" value="UniProtKB-UniRule"/>
</dbReference>
<evidence type="ECO:0000256" key="2">
    <source>
        <dbReference type="ARBA" id="ARBA00022491"/>
    </source>
</evidence>
<dbReference type="FunFam" id="2.60.40.4380:FF:000002">
    <property type="entry name" value="Translational regulator CsrA"/>
    <property type="match status" value="1"/>
</dbReference>
<keyword evidence="8" id="KW-1185">Reference proteome</keyword>
<dbReference type="HAMAP" id="MF_00167">
    <property type="entry name" value="CsrA"/>
    <property type="match status" value="1"/>
</dbReference>
<comment type="similarity">
    <text evidence="6">Belongs to the CsrA/RsmA family.</text>
</comment>
<sequence length="75" mass="8280">MLVLTRKKGEGLVIGKDINITILEVKGDTIKIGIDAPKNINICRQEIYVDVQMENKKSNEAKGDLKALASLLTKK</sequence>